<dbReference type="Pfam" id="PF12640">
    <property type="entry name" value="UPF0489"/>
    <property type="match status" value="1"/>
</dbReference>
<gene>
    <name evidence="1" type="ORF">AB986_00940</name>
</gene>
<keyword evidence="2" id="KW-1185">Reference proteome</keyword>
<accession>A0A0J6CXW3</accession>
<dbReference type="AlphaFoldDB" id="A0A0J6CXW3"/>
<dbReference type="EMBL" id="LELK01000001">
    <property type="protein sequence ID" value="KMM37933.1"/>
    <property type="molecule type" value="Genomic_DNA"/>
</dbReference>
<name>A0A0J6CXW3_9BACL</name>
<dbReference type="InterPro" id="IPR024131">
    <property type="entry name" value="UPF0489"/>
</dbReference>
<comment type="caution">
    <text evidence="1">The sequence shown here is derived from an EMBL/GenBank/DDBJ whole genome shotgun (WGS) entry which is preliminary data.</text>
</comment>
<dbReference type="Proteomes" id="UP000035996">
    <property type="component" value="Unassembled WGS sequence"/>
</dbReference>
<reference evidence="1" key="1">
    <citation type="submission" date="2015-06" db="EMBL/GenBank/DDBJ databases">
        <authorList>
            <person name="Liu B."/>
            <person name="Wang J."/>
            <person name="Zhu Y."/>
            <person name="Liu G."/>
            <person name="Chen Q."/>
            <person name="Zheng C."/>
            <person name="Che J."/>
            <person name="Ge C."/>
            <person name="Shi H."/>
            <person name="Pan Z."/>
            <person name="Liu X."/>
        </authorList>
    </citation>
    <scope>NUCLEOTIDE SEQUENCE [LARGE SCALE GENOMIC DNA]</scope>
    <source>
        <strain evidence="1">DSM 16346</strain>
    </source>
</reference>
<organism evidence="1 2">
    <name type="scientific">Guptibacillus hwajinpoensis</name>
    <dbReference type="NCBI Taxonomy" id="208199"/>
    <lineage>
        <taxon>Bacteria</taxon>
        <taxon>Bacillati</taxon>
        <taxon>Bacillota</taxon>
        <taxon>Bacilli</taxon>
        <taxon>Bacillales</taxon>
        <taxon>Guptibacillaceae</taxon>
        <taxon>Guptibacillus</taxon>
    </lineage>
</organism>
<evidence type="ECO:0000313" key="1">
    <source>
        <dbReference type="EMBL" id="KMM37933.1"/>
    </source>
</evidence>
<protein>
    <submittedName>
        <fullName evidence="1">Uncharacterized protein</fullName>
    </submittedName>
</protein>
<dbReference type="RefSeq" id="WP_048309017.1">
    <property type="nucleotide sequence ID" value="NZ_CP119526.1"/>
</dbReference>
<evidence type="ECO:0000313" key="2">
    <source>
        <dbReference type="Proteomes" id="UP000035996"/>
    </source>
</evidence>
<proteinExistence type="predicted"/>
<dbReference type="OrthoDB" id="1240928at2"/>
<sequence>MDWKNNDGWKKVFPKERIFLMKHHNWAFIAWDLALDKGWVNKNATLFHIDQHLDAAIDGAQVPGLLKATGLKELSDLTASTLGNDRIVGIDNFIWAGVARETIQRILYVSPEENEDLFNQELHLQELKDCLLEERIEQHWGMQWESIEMLEFAKKRNLLNIFTKDNSLILDLDLDYFAFGSQNESGHTIYKLKNREEIQTDLRCLKNLYSWDAITIAISPEDWYIGGQDNAEYVLNLFLEEFHLDLTEARDWSVLKN</sequence>